<protein>
    <submittedName>
        <fullName evidence="1">Uncharacterized protein</fullName>
    </submittedName>
</protein>
<gene>
    <name evidence="1" type="ORF">DWY53_17920</name>
</gene>
<proteinExistence type="predicted"/>
<dbReference type="EMBL" id="QRUD01000062">
    <property type="protein sequence ID" value="RGR34544.1"/>
    <property type="molecule type" value="Genomic_DNA"/>
</dbReference>
<evidence type="ECO:0000313" key="1">
    <source>
        <dbReference type="EMBL" id="RGR34544.1"/>
    </source>
</evidence>
<dbReference type="AlphaFoldDB" id="A0A395ULJ0"/>
<comment type="caution">
    <text evidence="1">The sequence shown here is derived from an EMBL/GenBank/DDBJ whole genome shotgun (WGS) entry which is preliminary data.</text>
</comment>
<sequence length="190" mass="22517">MENKFELVEKYNIDVDVFIEENGVTPVGKLPDNHLTKEFLRLYFTGQITKVWKRWLSDIYYAMTTKGEEISLPKTNLTAWDIEKIINDKRGGKRAGAGPKLKTGYVTTTLRIPSTLKESFKCYIDMYTQYYKGDEENIPYFTNEEDRLNTIRDMMSVLKYEEHLIYERRRRAAEEVENKRQLKLFGDENQ</sequence>
<dbReference type="Proteomes" id="UP000266497">
    <property type="component" value="Unassembled WGS sequence"/>
</dbReference>
<organism evidence="1 2">
    <name type="scientific">Phocaeicola vulgatus</name>
    <name type="common">Bacteroides vulgatus</name>
    <dbReference type="NCBI Taxonomy" id="821"/>
    <lineage>
        <taxon>Bacteria</taxon>
        <taxon>Pseudomonadati</taxon>
        <taxon>Bacteroidota</taxon>
        <taxon>Bacteroidia</taxon>
        <taxon>Bacteroidales</taxon>
        <taxon>Bacteroidaceae</taxon>
        <taxon>Phocaeicola</taxon>
    </lineage>
</organism>
<name>A0A395ULJ0_PHOVU</name>
<accession>A0A395ULJ0</accession>
<evidence type="ECO:0000313" key="2">
    <source>
        <dbReference type="Proteomes" id="UP000266497"/>
    </source>
</evidence>
<reference evidence="1 2" key="1">
    <citation type="submission" date="2018-08" db="EMBL/GenBank/DDBJ databases">
        <title>A genome reference for cultivated species of the human gut microbiota.</title>
        <authorList>
            <person name="Zou Y."/>
            <person name="Xue W."/>
            <person name="Luo G."/>
        </authorList>
    </citation>
    <scope>NUCLEOTIDE SEQUENCE [LARGE SCALE GENOMIC DNA]</scope>
    <source>
        <strain evidence="1 2">AF25-30LB</strain>
    </source>
</reference>
<dbReference type="RefSeq" id="WP_117893579.1">
    <property type="nucleotide sequence ID" value="NZ_DAWEQP010000125.1"/>
</dbReference>